<proteinExistence type="inferred from homology"/>
<dbReference type="InterPro" id="IPR029063">
    <property type="entry name" value="SAM-dependent_MTases_sf"/>
</dbReference>
<evidence type="ECO:0000256" key="6">
    <source>
        <dbReference type="ARBA" id="ARBA00022747"/>
    </source>
</evidence>
<evidence type="ECO:0000259" key="9">
    <source>
        <dbReference type="Pfam" id="PF02384"/>
    </source>
</evidence>
<evidence type="ECO:0000313" key="11">
    <source>
        <dbReference type="EMBL" id="SHJ16346.1"/>
    </source>
</evidence>
<dbReference type="Pfam" id="PF02384">
    <property type="entry name" value="N6_Mtase"/>
    <property type="match status" value="1"/>
</dbReference>
<dbReference type="GO" id="GO:0008170">
    <property type="term" value="F:N-methyltransferase activity"/>
    <property type="evidence" value="ECO:0007669"/>
    <property type="project" value="InterPro"/>
</dbReference>
<gene>
    <name evidence="11" type="ORF">SAMN02745165_01660</name>
</gene>
<dbReference type="InterPro" id="IPR002052">
    <property type="entry name" value="DNA_methylase_N6_adenine_CS"/>
</dbReference>
<keyword evidence="4" id="KW-0808">Transferase</keyword>
<evidence type="ECO:0000256" key="8">
    <source>
        <dbReference type="SAM" id="MobiDB-lite"/>
    </source>
</evidence>
<dbReference type="Gene3D" id="3.40.50.150">
    <property type="entry name" value="Vaccinia Virus protein VP39"/>
    <property type="match status" value="1"/>
</dbReference>
<feature type="domain" description="N6 adenine-specific DNA methyltransferase N-terminal" evidence="10">
    <location>
        <begin position="53"/>
        <end position="180"/>
    </location>
</feature>
<dbReference type="AlphaFoldDB" id="A0A1M6H2D6"/>
<dbReference type="PANTHER" id="PTHR42933">
    <property type="entry name" value="SLR6095 PROTEIN"/>
    <property type="match status" value="1"/>
</dbReference>
<keyword evidence="6" id="KW-0680">Restriction system</keyword>
<dbReference type="GO" id="GO:0009007">
    <property type="term" value="F:site-specific DNA-methyltransferase (adenine-specific) activity"/>
    <property type="evidence" value="ECO:0007669"/>
    <property type="project" value="UniProtKB-EC"/>
</dbReference>
<feature type="domain" description="DNA methylase adenine-specific" evidence="9">
    <location>
        <begin position="192"/>
        <end position="499"/>
    </location>
</feature>
<feature type="region of interest" description="Disordered" evidence="8">
    <location>
        <begin position="1"/>
        <end position="21"/>
    </location>
</feature>
<evidence type="ECO:0000259" key="10">
    <source>
        <dbReference type="Pfam" id="PF12161"/>
    </source>
</evidence>
<comment type="catalytic activity">
    <reaction evidence="7">
        <text>a 2'-deoxyadenosine in DNA + S-adenosyl-L-methionine = an N(6)-methyl-2'-deoxyadenosine in DNA + S-adenosyl-L-homocysteine + H(+)</text>
        <dbReference type="Rhea" id="RHEA:15197"/>
        <dbReference type="Rhea" id="RHEA-COMP:12418"/>
        <dbReference type="Rhea" id="RHEA-COMP:12419"/>
        <dbReference type="ChEBI" id="CHEBI:15378"/>
        <dbReference type="ChEBI" id="CHEBI:57856"/>
        <dbReference type="ChEBI" id="CHEBI:59789"/>
        <dbReference type="ChEBI" id="CHEBI:90615"/>
        <dbReference type="ChEBI" id="CHEBI:90616"/>
        <dbReference type="EC" id="2.1.1.72"/>
    </reaction>
</comment>
<dbReference type="EC" id="2.1.1.72" evidence="2"/>
<keyword evidence="5" id="KW-0949">S-adenosyl-L-methionine</keyword>
<dbReference type="Pfam" id="PF12161">
    <property type="entry name" value="HsdM_N"/>
    <property type="match status" value="1"/>
</dbReference>
<evidence type="ECO:0000256" key="5">
    <source>
        <dbReference type="ARBA" id="ARBA00022691"/>
    </source>
</evidence>
<dbReference type="EMBL" id="FQZT01000005">
    <property type="protein sequence ID" value="SHJ16346.1"/>
    <property type="molecule type" value="Genomic_DNA"/>
</dbReference>
<evidence type="ECO:0000256" key="7">
    <source>
        <dbReference type="ARBA" id="ARBA00047942"/>
    </source>
</evidence>
<dbReference type="GO" id="GO:0003677">
    <property type="term" value="F:DNA binding"/>
    <property type="evidence" value="ECO:0007669"/>
    <property type="project" value="InterPro"/>
</dbReference>
<dbReference type="PRINTS" id="PR00507">
    <property type="entry name" value="N12N6MTFRASE"/>
</dbReference>
<keyword evidence="12" id="KW-1185">Reference proteome</keyword>
<dbReference type="Proteomes" id="UP000184171">
    <property type="component" value="Unassembled WGS sequence"/>
</dbReference>
<name>A0A1M6H2D6_MALRU</name>
<reference evidence="11 12" key="1">
    <citation type="submission" date="2016-11" db="EMBL/GenBank/DDBJ databases">
        <authorList>
            <person name="Jaros S."/>
            <person name="Januszkiewicz K."/>
            <person name="Wedrychowicz H."/>
        </authorList>
    </citation>
    <scope>NUCLEOTIDE SEQUENCE [LARGE SCALE GENOMIC DNA]</scope>
    <source>
        <strain evidence="11 12">DSM 5091</strain>
    </source>
</reference>
<dbReference type="SMR" id="A0A1M6H2D6"/>
<dbReference type="GO" id="GO:0009307">
    <property type="term" value="P:DNA restriction-modification system"/>
    <property type="evidence" value="ECO:0007669"/>
    <property type="project" value="UniProtKB-KW"/>
</dbReference>
<keyword evidence="3" id="KW-0489">Methyltransferase</keyword>
<evidence type="ECO:0000256" key="1">
    <source>
        <dbReference type="ARBA" id="ARBA00006594"/>
    </source>
</evidence>
<dbReference type="InterPro" id="IPR003356">
    <property type="entry name" value="DNA_methylase_A-5"/>
</dbReference>
<comment type="similarity">
    <text evidence="1">Belongs to the N(4)/N(6)-methyltransferase family.</text>
</comment>
<dbReference type="InterPro" id="IPR051537">
    <property type="entry name" value="DNA_Adenine_Mtase"/>
</dbReference>
<dbReference type="GO" id="GO:0032259">
    <property type="term" value="P:methylation"/>
    <property type="evidence" value="ECO:0007669"/>
    <property type="project" value="UniProtKB-KW"/>
</dbReference>
<evidence type="ECO:0000256" key="3">
    <source>
        <dbReference type="ARBA" id="ARBA00022603"/>
    </source>
</evidence>
<dbReference type="PANTHER" id="PTHR42933:SF3">
    <property type="entry name" value="TYPE I RESTRICTION ENZYME MJAVIII METHYLASE SUBUNIT"/>
    <property type="match status" value="1"/>
</dbReference>
<dbReference type="PROSITE" id="PS00092">
    <property type="entry name" value="N6_MTASE"/>
    <property type="match status" value="1"/>
</dbReference>
<protein>
    <recommendedName>
        <fullName evidence="2">site-specific DNA-methyltransferase (adenine-specific)</fullName>
        <ecNumber evidence="2">2.1.1.72</ecNumber>
    </recommendedName>
</protein>
<accession>A0A1M6H2D6</accession>
<evidence type="ECO:0000256" key="2">
    <source>
        <dbReference type="ARBA" id="ARBA00011900"/>
    </source>
</evidence>
<dbReference type="InterPro" id="IPR022749">
    <property type="entry name" value="D12N6_MeTrfase_N"/>
</dbReference>
<dbReference type="SUPFAM" id="SSF53335">
    <property type="entry name" value="S-adenosyl-L-methionine-dependent methyltransferases"/>
    <property type="match status" value="1"/>
</dbReference>
<sequence length="549" mass="62046">MTVGDNTDDTNHQSEEYGANNKLVTRERAAELKKLLKKKLMHVGSKQISQSQLESYLWGAATLLRGYIDAGDYKQFIFPLLFYKRLCDVYDEELAEALAESDGDTEYAAMPEQHRFQIPEEAHWSVTRNHVSSVGKAIQNALRAIEKANPDTLFGVFGDAQWTNKDRLPDRMLRELVEHFSSQTLSLANCPEDELGVGYEFLIKKFADDSGHTAAEFYTNRTVVHLMTEMLEPQPGESIYDPTCGSAGMLLSAVAHLKRQGKEWRNLKLFGQERNLLTSAIGKMNIFLHGIEDFKIVRGDTLANPVFVEGDQLQQFDLVLANPPYSIKQWDRDAWSSDPWGRNIYGTPPQGRADYAFWQHIVKSMNPQTGRCAILFPHGVLFRNEESAMREKLVAHDVVECVLGLGPNLFYNSPMEACVVICRMNKPKERRNKVLFINAVNEVTRERAQSFLTDDHIQRIVEAYQSFSDVEGFSRVISNDAIREKSSNLSIPLYVRANNSSGLTVAEEQAAYGAKDLEQSIADWQNSSKELRTSMDNLLKMLEGVNKGA</sequence>
<dbReference type="Gene3D" id="1.20.1260.30">
    <property type="match status" value="1"/>
</dbReference>
<evidence type="ECO:0000256" key="4">
    <source>
        <dbReference type="ARBA" id="ARBA00022679"/>
    </source>
</evidence>
<evidence type="ECO:0000313" key="12">
    <source>
        <dbReference type="Proteomes" id="UP000184171"/>
    </source>
</evidence>
<dbReference type="STRING" id="1122189.SAMN02745165_01660"/>
<dbReference type="InterPro" id="IPR038333">
    <property type="entry name" value="T1MK-like_N_sf"/>
</dbReference>
<organism evidence="11 12">
    <name type="scientific">Malonomonas rubra DSM 5091</name>
    <dbReference type="NCBI Taxonomy" id="1122189"/>
    <lineage>
        <taxon>Bacteria</taxon>
        <taxon>Pseudomonadati</taxon>
        <taxon>Thermodesulfobacteriota</taxon>
        <taxon>Desulfuromonadia</taxon>
        <taxon>Desulfuromonadales</taxon>
        <taxon>Geopsychrobacteraceae</taxon>
        <taxon>Malonomonas</taxon>
    </lineage>
</organism>